<reference evidence="1" key="1">
    <citation type="submission" date="2024-01" db="EMBL/GenBank/DDBJ databases">
        <title>Complete genome sequence of Mycoplasma gateae strain 3700.</title>
        <authorList>
            <person name="Spergser J."/>
        </authorList>
    </citation>
    <scope>NUCLEOTIDE SEQUENCE [LARGE SCALE GENOMIC DNA]</scope>
    <source>
        <strain evidence="1">3700</strain>
    </source>
</reference>
<dbReference type="SUPFAM" id="SSF52540">
    <property type="entry name" value="P-loop containing nucleoside triphosphate hydrolases"/>
    <property type="match status" value="1"/>
</dbReference>
<proteinExistence type="predicted"/>
<dbReference type="Pfam" id="PF13177">
    <property type="entry name" value="DNA_pol3_delta2"/>
    <property type="match status" value="1"/>
</dbReference>
<organism evidence="1 2">
    <name type="scientific">Metamycoplasma gateae</name>
    <dbReference type="NCBI Taxonomy" id="35769"/>
    <lineage>
        <taxon>Bacteria</taxon>
        <taxon>Bacillati</taxon>
        <taxon>Mycoplasmatota</taxon>
        <taxon>Mycoplasmoidales</taxon>
        <taxon>Metamycoplasmataceae</taxon>
        <taxon>Metamycoplasma</taxon>
    </lineage>
</organism>
<dbReference type="Gene3D" id="3.40.50.300">
    <property type="entry name" value="P-loop containing nucleotide triphosphate hydrolases"/>
    <property type="match status" value="1"/>
</dbReference>
<dbReference type="RefSeq" id="WP_330463152.1">
    <property type="nucleotide sequence ID" value="NZ_CP143578.1"/>
</dbReference>
<evidence type="ECO:0000313" key="2">
    <source>
        <dbReference type="Proteomes" id="UP001431935"/>
    </source>
</evidence>
<gene>
    <name evidence="1" type="ORF">V2E26_01750</name>
</gene>
<dbReference type="Proteomes" id="UP001431935">
    <property type="component" value="Chromosome"/>
</dbReference>
<evidence type="ECO:0000313" key="1">
    <source>
        <dbReference type="EMBL" id="WVN21121.1"/>
    </source>
</evidence>
<protein>
    <submittedName>
        <fullName evidence="1">DNA polymerase III</fullName>
    </submittedName>
</protein>
<keyword evidence="2" id="KW-1185">Reference proteome</keyword>
<name>A0ABZ2AG57_9BACT</name>
<sequence>MNNLVFKNVIDNSLKENKLNQVYLISSKNIKNFDAYFLYFINSINNEKFENFNQIKFGELYFYINGNDDTIGKQEVLDAISSTTETSIFSKNKKKILIINKVENGTQQSLNSLLKFLENPPHNTLILMSSNYIAQVLKTVKSRAFIIEINELKTTDQTKEKPFEKFFLKNNIEYEEQYIEIFENIVNCIYLSYKQIDSLLELIISNLSFENNQVLLNFLIFCYLDIYKLKKGLKDLVILDIKKINKEKFDYIPIFKIIDLLKEIKENLDYGLNFNLQKSSLLLRLEELYGL</sequence>
<dbReference type="InterPro" id="IPR027417">
    <property type="entry name" value="P-loop_NTPase"/>
</dbReference>
<dbReference type="EMBL" id="CP143578">
    <property type="protein sequence ID" value="WVN21121.1"/>
    <property type="molecule type" value="Genomic_DNA"/>
</dbReference>
<accession>A0ABZ2AG57</accession>